<keyword evidence="5" id="KW-0472">Membrane</keyword>
<dbReference type="InterPro" id="IPR001128">
    <property type="entry name" value="Cyt_P450"/>
</dbReference>
<dbReference type="FunFam" id="1.10.630.10:FF:000050">
    <property type="entry name" value="Cytochrome P450 monooxygenase"/>
    <property type="match status" value="1"/>
</dbReference>
<dbReference type="GO" id="GO:0004497">
    <property type="term" value="F:monooxygenase activity"/>
    <property type="evidence" value="ECO:0007669"/>
    <property type="project" value="UniProtKB-KW"/>
</dbReference>
<dbReference type="PANTHER" id="PTHR24305">
    <property type="entry name" value="CYTOCHROME P450"/>
    <property type="match status" value="1"/>
</dbReference>
<gene>
    <name evidence="6" type="ORF">PV05_12061</name>
</gene>
<dbReference type="HOGENOM" id="CLU_001570_14_0_1"/>
<comment type="cofactor">
    <cofactor evidence="4">
        <name>heme</name>
        <dbReference type="ChEBI" id="CHEBI:30413"/>
    </cofactor>
</comment>
<sequence>MTFTKLTMSSGPQTLRYLASALITSFILFFLARYLWRLIYQSPSSVPGPLLARVSRLWYLIQVRRGDWHRVIVKQHRKHGPIIRMAPNYYSIDDPAAIKILYGTGTTFTKGPWYTVPGDPSLQIRDVFTDMDPKSHAAHRRQIAPLYSVTSLLKMESAVNECIRELDARFAEILRSENIINLQWWLQCYAFDVIGYISFGRRFGFLDNGKDPLNLIAALHSGLKYVATVGVYPEWHSFLFRIMRYLGTNPITKTMKFANEKIQERKKAIETEGLDSHVDDFMTKVLKIHQEDPISFPMEKVFSTCFQNIGAGSDTTSISLSGLMWYLITNPGPLEKLRAEIDERIPQGQLSDPPTFSETQDMPYLQAAIQEGLRMHPAAAFPLVRVVPKGGAMIAGKFFPEGASVAVNCWVAHYNKQVFGDDADQFRPERWLTEKEQVSLMKRYWIPFGHGAGTCLGKNISLMEISKVVPYILHKYDFKLADPSAELKCDYVSFVQPQNLNVRISPRSRGESAIRA</sequence>
<dbReference type="CDD" id="cd11060">
    <property type="entry name" value="CYP57A1-like"/>
    <property type="match status" value="1"/>
</dbReference>
<proteinExistence type="inferred from homology"/>
<accession>A0A0D2BE89</accession>
<feature type="transmembrane region" description="Helical" evidence="5">
    <location>
        <begin position="15"/>
        <end position="36"/>
    </location>
</feature>
<dbReference type="InterPro" id="IPR050121">
    <property type="entry name" value="Cytochrome_P450_monoxygenase"/>
</dbReference>
<keyword evidence="3" id="KW-0503">Monooxygenase</keyword>
<dbReference type="AlphaFoldDB" id="A0A0D2BE89"/>
<evidence type="ECO:0000256" key="3">
    <source>
        <dbReference type="ARBA" id="ARBA00023033"/>
    </source>
</evidence>
<dbReference type="STRING" id="348802.A0A0D2BE89"/>
<dbReference type="Gene3D" id="1.10.630.10">
    <property type="entry name" value="Cytochrome P450"/>
    <property type="match status" value="1"/>
</dbReference>
<organism evidence="6 7">
    <name type="scientific">Exophiala xenobiotica</name>
    <dbReference type="NCBI Taxonomy" id="348802"/>
    <lineage>
        <taxon>Eukaryota</taxon>
        <taxon>Fungi</taxon>
        <taxon>Dikarya</taxon>
        <taxon>Ascomycota</taxon>
        <taxon>Pezizomycotina</taxon>
        <taxon>Eurotiomycetes</taxon>
        <taxon>Chaetothyriomycetidae</taxon>
        <taxon>Chaetothyriales</taxon>
        <taxon>Herpotrichiellaceae</taxon>
        <taxon>Exophiala</taxon>
    </lineage>
</organism>
<evidence type="ECO:0000256" key="1">
    <source>
        <dbReference type="ARBA" id="ARBA00010617"/>
    </source>
</evidence>
<protein>
    <recommendedName>
        <fullName evidence="8">Cytochrome P450 oxidoreductase</fullName>
    </recommendedName>
</protein>
<keyword evidence="5" id="KW-0812">Transmembrane</keyword>
<dbReference type="PRINTS" id="PR00385">
    <property type="entry name" value="P450"/>
</dbReference>
<keyword evidence="3" id="KW-0560">Oxidoreductase</keyword>
<keyword evidence="4" id="KW-0349">Heme</keyword>
<dbReference type="Proteomes" id="UP000054342">
    <property type="component" value="Unassembled WGS sequence"/>
</dbReference>
<evidence type="ECO:0008006" key="8">
    <source>
        <dbReference type="Google" id="ProtNLM"/>
    </source>
</evidence>
<keyword evidence="7" id="KW-1185">Reference proteome</keyword>
<dbReference type="InterPro" id="IPR036396">
    <property type="entry name" value="Cyt_P450_sf"/>
</dbReference>
<evidence type="ECO:0000256" key="4">
    <source>
        <dbReference type="PIRSR" id="PIRSR602401-1"/>
    </source>
</evidence>
<feature type="binding site" description="axial binding residue" evidence="4">
    <location>
        <position position="455"/>
    </location>
    <ligand>
        <name>heme</name>
        <dbReference type="ChEBI" id="CHEBI:30413"/>
    </ligand>
    <ligandPart>
        <name>Fe</name>
        <dbReference type="ChEBI" id="CHEBI:18248"/>
    </ligandPart>
</feature>
<dbReference type="GO" id="GO:0016705">
    <property type="term" value="F:oxidoreductase activity, acting on paired donors, with incorporation or reduction of molecular oxygen"/>
    <property type="evidence" value="ECO:0007669"/>
    <property type="project" value="InterPro"/>
</dbReference>
<dbReference type="InterPro" id="IPR002401">
    <property type="entry name" value="Cyt_P450_E_grp-I"/>
</dbReference>
<keyword evidence="2 4" id="KW-0479">Metal-binding</keyword>
<dbReference type="GO" id="GO:0005506">
    <property type="term" value="F:iron ion binding"/>
    <property type="evidence" value="ECO:0007669"/>
    <property type="project" value="InterPro"/>
</dbReference>
<dbReference type="PANTHER" id="PTHR24305:SF190">
    <property type="entry name" value="P450, PUTATIVE (EUROFUNG)-RELATED"/>
    <property type="match status" value="1"/>
</dbReference>
<dbReference type="Pfam" id="PF00067">
    <property type="entry name" value="p450"/>
    <property type="match status" value="1"/>
</dbReference>
<evidence type="ECO:0000256" key="5">
    <source>
        <dbReference type="SAM" id="Phobius"/>
    </source>
</evidence>
<dbReference type="EMBL" id="KN847323">
    <property type="protein sequence ID" value="KIW50476.1"/>
    <property type="molecule type" value="Genomic_DNA"/>
</dbReference>
<keyword evidence="4" id="KW-0408">Iron</keyword>
<dbReference type="GO" id="GO:0020037">
    <property type="term" value="F:heme binding"/>
    <property type="evidence" value="ECO:0007669"/>
    <property type="project" value="InterPro"/>
</dbReference>
<evidence type="ECO:0000313" key="7">
    <source>
        <dbReference type="Proteomes" id="UP000054342"/>
    </source>
</evidence>
<comment type="similarity">
    <text evidence="1">Belongs to the cytochrome P450 family.</text>
</comment>
<reference evidence="6 7" key="1">
    <citation type="submission" date="2015-01" db="EMBL/GenBank/DDBJ databases">
        <title>The Genome Sequence of Exophiala xenobiotica CBS118157.</title>
        <authorList>
            <consortium name="The Broad Institute Genomics Platform"/>
            <person name="Cuomo C."/>
            <person name="de Hoog S."/>
            <person name="Gorbushina A."/>
            <person name="Stielow B."/>
            <person name="Teixiera M."/>
            <person name="Abouelleil A."/>
            <person name="Chapman S.B."/>
            <person name="Priest M."/>
            <person name="Young S.K."/>
            <person name="Wortman J."/>
            <person name="Nusbaum C."/>
            <person name="Birren B."/>
        </authorList>
    </citation>
    <scope>NUCLEOTIDE SEQUENCE [LARGE SCALE GENOMIC DNA]</scope>
    <source>
        <strain evidence="6 7">CBS 118157</strain>
    </source>
</reference>
<dbReference type="RefSeq" id="XP_013311060.1">
    <property type="nucleotide sequence ID" value="XM_013455606.1"/>
</dbReference>
<keyword evidence="5" id="KW-1133">Transmembrane helix</keyword>
<dbReference type="OrthoDB" id="3934656at2759"/>
<name>A0A0D2BE89_9EURO</name>
<dbReference type="GeneID" id="25333969"/>
<evidence type="ECO:0000313" key="6">
    <source>
        <dbReference type="EMBL" id="KIW50476.1"/>
    </source>
</evidence>
<dbReference type="SUPFAM" id="SSF48264">
    <property type="entry name" value="Cytochrome P450"/>
    <property type="match status" value="1"/>
</dbReference>
<evidence type="ECO:0000256" key="2">
    <source>
        <dbReference type="ARBA" id="ARBA00022723"/>
    </source>
</evidence>
<dbReference type="PRINTS" id="PR00463">
    <property type="entry name" value="EP450I"/>
</dbReference>